<reference evidence="2 3" key="1">
    <citation type="submission" date="2019-11" db="EMBL/GenBank/DDBJ databases">
        <title>Comparative genomics of hydrocarbon-degrading Desulfosarcina strains.</title>
        <authorList>
            <person name="Watanabe M."/>
            <person name="Kojima H."/>
            <person name="Fukui M."/>
        </authorList>
    </citation>
    <scope>NUCLEOTIDE SEQUENCE [LARGE SCALE GENOMIC DNA]</scope>
    <source>
        <strain evidence="2 3">PP31</strain>
    </source>
</reference>
<gene>
    <name evidence="2" type="ORF">DSCW_01190</name>
</gene>
<dbReference type="Proteomes" id="UP000427769">
    <property type="component" value="Chromosome"/>
</dbReference>
<keyword evidence="3" id="KW-1185">Reference proteome</keyword>
<keyword evidence="1" id="KW-1133">Transmembrane helix</keyword>
<feature type="transmembrane region" description="Helical" evidence="1">
    <location>
        <begin position="12"/>
        <end position="31"/>
    </location>
</feature>
<dbReference type="AlphaFoldDB" id="A0A5K7YS94"/>
<dbReference type="EMBL" id="AP021875">
    <property type="protein sequence ID" value="BBO72702.1"/>
    <property type="molecule type" value="Genomic_DNA"/>
</dbReference>
<sequence>MNRRLVIKKMITTAVSFTIGMPLVLEFIFFVSHCDENKKNLSFVAIIEKTIDHLYIKDGFVDLVTLSTELLQNGQLEMIGGMENLLFIIDRYNLYDRLN</sequence>
<protein>
    <submittedName>
        <fullName evidence="2">Uncharacterized protein</fullName>
    </submittedName>
</protein>
<evidence type="ECO:0000313" key="3">
    <source>
        <dbReference type="Proteomes" id="UP000427769"/>
    </source>
</evidence>
<evidence type="ECO:0000256" key="1">
    <source>
        <dbReference type="SAM" id="Phobius"/>
    </source>
</evidence>
<accession>A0A5K7YS94</accession>
<evidence type="ECO:0000313" key="2">
    <source>
        <dbReference type="EMBL" id="BBO72702.1"/>
    </source>
</evidence>
<name>A0A5K7YS94_9BACT</name>
<organism evidence="2 3">
    <name type="scientific">Desulfosarcina widdelii</name>
    <dbReference type="NCBI Taxonomy" id="947919"/>
    <lineage>
        <taxon>Bacteria</taxon>
        <taxon>Pseudomonadati</taxon>
        <taxon>Thermodesulfobacteriota</taxon>
        <taxon>Desulfobacteria</taxon>
        <taxon>Desulfobacterales</taxon>
        <taxon>Desulfosarcinaceae</taxon>
        <taxon>Desulfosarcina</taxon>
    </lineage>
</organism>
<proteinExistence type="predicted"/>
<dbReference type="KEGG" id="dwd:DSCW_01190"/>
<keyword evidence="1" id="KW-0472">Membrane</keyword>
<keyword evidence="1" id="KW-0812">Transmembrane</keyword>
<dbReference type="RefSeq" id="WP_155301883.1">
    <property type="nucleotide sequence ID" value="NZ_AP021875.1"/>
</dbReference>